<dbReference type="EMBL" id="BJXW01000029">
    <property type="protein sequence ID" value="GEN32113.1"/>
    <property type="molecule type" value="Genomic_DNA"/>
</dbReference>
<proteinExistence type="predicted"/>
<organism evidence="1 2">
    <name type="scientific">Cerasibacillus quisquiliarum</name>
    <dbReference type="NCBI Taxonomy" id="227865"/>
    <lineage>
        <taxon>Bacteria</taxon>
        <taxon>Bacillati</taxon>
        <taxon>Bacillota</taxon>
        <taxon>Bacilli</taxon>
        <taxon>Bacillales</taxon>
        <taxon>Bacillaceae</taxon>
        <taxon>Cerasibacillus</taxon>
    </lineage>
</organism>
<sequence length="64" mass="7106">MNNAVYISDHFLSSGETTIRDVENNVIGYLDLKSMFKSGVSVLDVNRATLASGKFKFFLINGLF</sequence>
<reference evidence="1 2" key="1">
    <citation type="submission" date="2019-07" db="EMBL/GenBank/DDBJ databases">
        <title>Whole genome shotgun sequence of Cerasibacillus quisquiliarum NBRC 102429.</title>
        <authorList>
            <person name="Hosoyama A."/>
            <person name="Uohara A."/>
            <person name="Ohji S."/>
            <person name="Ichikawa N."/>
        </authorList>
    </citation>
    <scope>NUCLEOTIDE SEQUENCE [LARGE SCALE GENOMIC DNA]</scope>
    <source>
        <strain evidence="1 2">NBRC 102429</strain>
    </source>
</reference>
<protein>
    <submittedName>
        <fullName evidence="1">Uncharacterized protein</fullName>
    </submittedName>
</protein>
<dbReference type="Proteomes" id="UP000321491">
    <property type="component" value="Unassembled WGS sequence"/>
</dbReference>
<dbReference type="RefSeq" id="WP_146938479.1">
    <property type="nucleotide sequence ID" value="NZ_BJXW01000029.1"/>
</dbReference>
<dbReference type="AlphaFoldDB" id="A0A511V2Z8"/>
<name>A0A511V2Z8_9BACI</name>
<accession>A0A511V2Z8</accession>
<keyword evidence="2" id="KW-1185">Reference proteome</keyword>
<evidence type="ECO:0000313" key="2">
    <source>
        <dbReference type="Proteomes" id="UP000321491"/>
    </source>
</evidence>
<gene>
    <name evidence="1" type="ORF">CQU01_23510</name>
</gene>
<dbReference type="OrthoDB" id="2692055at2"/>
<comment type="caution">
    <text evidence="1">The sequence shown here is derived from an EMBL/GenBank/DDBJ whole genome shotgun (WGS) entry which is preliminary data.</text>
</comment>
<evidence type="ECO:0000313" key="1">
    <source>
        <dbReference type="EMBL" id="GEN32113.1"/>
    </source>
</evidence>